<comment type="caution">
    <text evidence="2">The sequence shown here is derived from an EMBL/GenBank/DDBJ whole genome shotgun (WGS) entry which is preliminary data.</text>
</comment>
<evidence type="ECO:0000256" key="1">
    <source>
        <dbReference type="SAM" id="MobiDB-lite"/>
    </source>
</evidence>
<dbReference type="AlphaFoldDB" id="A0A4R8SUW5"/>
<evidence type="ECO:0000313" key="3">
    <source>
        <dbReference type="Proteomes" id="UP000294604"/>
    </source>
</evidence>
<protein>
    <recommendedName>
        <fullName evidence="4">Nucleoid-associated protein YbaB</fullName>
    </recommendedName>
</protein>
<dbReference type="Pfam" id="PF02575">
    <property type="entry name" value="YbaB_DNA_bd"/>
    <property type="match status" value="1"/>
</dbReference>
<dbReference type="GO" id="GO:0003677">
    <property type="term" value="F:DNA binding"/>
    <property type="evidence" value="ECO:0007669"/>
    <property type="project" value="InterPro"/>
</dbReference>
<dbReference type="InterPro" id="IPR036894">
    <property type="entry name" value="YbaB-like_sf"/>
</dbReference>
<organism evidence="2 3">
    <name type="scientific">Mycobacteroides salmoniphilum</name>
    <dbReference type="NCBI Taxonomy" id="404941"/>
    <lineage>
        <taxon>Bacteria</taxon>
        <taxon>Bacillati</taxon>
        <taxon>Actinomycetota</taxon>
        <taxon>Actinomycetes</taxon>
        <taxon>Mycobacteriales</taxon>
        <taxon>Mycobacteriaceae</taxon>
        <taxon>Mycobacteroides</taxon>
    </lineage>
</organism>
<accession>A0A4R8SUW5</accession>
<sequence length="171" mass="18779">MVVMGLFDDLFNSTPDSSLTENLEPALEVLAQSAQRFALQTAEGRSRDKLVRVWVNTQSVVVQVEIDEDLFAKSSPAELQKAMVEAAQAAASAMQQKTTEFQAETWRQVSQDLGTGTEPTADLSMLDKLRPAAPLSPPDAPERRTTEFPVTPAQADDRGDESGEWRLRVSD</sequence>
<name>A0A4R8SUW5_9MYCO</name>
<feature type="region of interest" description="Disordered" evidence="1">
    <location>
        <begin position="113"/>
        <end position="171"/>
    </location>
</feature>
<dbReference type="SUPFAM" id="SSF82607">
    <property type="entry name" value="YbaB-like"/>
    <property type="match status" value="1"/>
</dbReference>
<dbReference type="EMBL" id="PECL01000007">
    <property type="protein sequence ID" value="TEA06102.1"/>
    <property type="molecule type" value="Genomic_DNA"/>
</dbReference>
<dbReference type="Proteomes" id="UP000294604">
    <property type="component" value="Unassembled WGS sequence"/>
</dbReference>
<dbReference type="Gene3D" id="3.30.1310.10">
    <property type="entry name" value="Nucleoid-associated protein YbaB-like domain"/>
    <property type="match status" value="1"/>
</dbReference>
<evidence type="ECO:0008006" key="4">
    <source>
        <dbReference type="Google" id="ProtNLM"/>
    </source>
</evidence>
<gene>
    <name evidence="2" type="ORF">CCUG60884_01239</name>
</gene>
<proteinExistence type="predicted"/>
<dbReference type="InterPro" id="IPR004401">
    <property type="entry name" value="YbaB/EbfC"/>
</dbReference>
<feature type="compositionally biased region" description="Basic and acidic residues" evidence="1">
    <location>
        <begin position="155"/>
        <end position="171"/>
    </location>
</feature>
<evidence type="ECO:0000313" key="2">
    <source>
        <dbReference type="EMBL" id="TEA06102.1"/>
    </source>
</evidence>
<reference evidence="2 3" key="1">
    <citation type="journal article" date="2019" name="Sci. Rep.">
        <title>Extended insight into the Mycobacterium chelonae-abscessus complex through whole genome sequencing of Mycobacterium salmoniphilum outbreak and Mycobacterium salmoniphilum-like strains.</title>
        <authorList>
            <person name="Behra P.R.K."/>
            <person name="Das S."/>
            <person name="Pettersson B.M.F."/>
            <person name="Shirreff L."/>
            <person name="DuCote T."/>
            <person name="Jacobsson K.G."/>
            <person name="Ennis D.G."/>
            <person name="Kirsebom L.A."/>
        </authorList>
    </citation>
    <scope>NUCLEOTIDE SEQUENCE [LARGE SCALE GENOMIC DNA]</scope>
    <source>
        <strain evidence="2 3">CCUG 60884</strain>
    </source>
</reference>